<dbReference type="NCBIfam" id="TIGR00255">
    <property type="entry name" value="YicC/YloC family endoribonuclease"/>
    <property type="match status" value="1"/>
</dbReference>
<dbReference type="InterPro" id="IPR005229">
    <property type="entry name" value="YicC/YloC-like"/>
</dbReference>
<dbReference type="GO" id="GO:0016787">
    <property type="term" value="F:hydrolase activity"/>
    <property type="evidence" value="ECO:0007669"/>
    <property type="project" value="UniProtKB-KW"/>
</dbReference>
<dbReference type="PANTHER" id="PTHR30636">
    <property type="entry name" value="UPF0701 PROTEIN YICC"/>
    <property type="match status" value="1"/>
</dbReference>
<evidence type="ECO:0000256" key="1">
    <source>
        <dbReference type="ARBA" id="ARBA00001968"/>
    </source>
</evidence>
<dbReference type="GO" id="GO:0004521">
    <property type="term" value="F:RNA endonuclease activity"/>
    <property type="evidence" value="ECO:0007669"/>
    <property type="project" value="InterPro"/>
</dbReference>
<evidence type="ECO:0000259" key="6">
    <source>
        <dbReference type="Pfam" id="PF03755"/>
    </source>
</evidence>
<evidence type="ECO:0000256" key="3">
    <source>
        <dbReference type="ARBA" id="ARBA00022759"/>
    </source>
</evidence>
<evidence type="ECO:0000313" key="9">
    <source>
        <dbReference type="Proteomes" id="UP000037146"/>
    </source>
</evidence>
<dbReference type="Pfam" id="PF08340">
    <property type="entry name" value="YicC-like_C"/>
    <property type="match status" value="1"/>
</dbReference>
<comment type="similarity">
    <text evidence="5">Belongs to the YicC/YloC family.</text>
</comment>
<dbReference type="PANTHER" id="PTHR30636:SF3">
    <property type="entry name" value="UPF0701 PROTEIN YICC"/>
    <property type="match status" value="1"/>
</dbReference>
<evidence type="ECO:0000256" key="4">
    <source>
        <dbReference type="ARBA" id="ARBA00022801"/>
    </source>
</evidence>
<evidence type="ECO:0000313" key="8">
    <source>
        <dbReference type="EMBL" id="KMY49389.1"/>
    </source>
</evidence>
<protein>
    <recommendedName>
        <fullName evidence="10">Stress-induced protein</fullName>
    </recommendedName>
</protein>
<dbReference type="STRING" id="1679170.AC625_07445"/>
<keyword evidence="4" id="KW-0378">Hydrolase</keyword>
<accession>A0A0K9GRR9</accession>
<keyword evidence="3" id="KW-0255">Endonuclease</keyword>
<feature type="domain" description="Endoribonuclease YicC-like C-terminal" evidence="7">
    <location>
        <begin position="174"/>
        <end position="291"/>
    </location>
</feature>
<proteinExistence type="inferred from homology"/>
<dbReference type="RefSeq" id="WP_049680721.1">
    <property type="nucleotide sequence ID" value="NZ_LFZW01000001.1"/>
</dbReference>
<keyword evidence="2" id="KW-0540">Nuclease</keyword>
<dbReference type="InterPro" id="IPR013527">
    <property type="entry name" value="YicC-like_N"/>
</dbReference>
<dbReference type="OrthoDB" id="9771229at2"/>
<gene>
    <name evidence="8" type="ORF">AC625_07445</name>
</gene>
<keyword evidence="9" id="KW-1185">Reference proteome</keyword>
<evidence type="ECO:0000256" key="5">
    <source>
        <dbReference type="ARBA" id="ARBA00035648"/>
    </source>
</evidence>
<dbReference type="PATRIC" id="fig|1679170.3.peg.1598"/>
<comment type="cofactor">
    <cofactor evidence="1">
        <name>a divalent metal cation</name>
        <dbReference type="ChEBI" id="CHEBI:60240"/>
    </cofactor>
</comment>
<evidence type="ECO:0000259" key="7">
    <source>
        <dbReference type="Pfam" id="PF08340"/>
    </source>
</evidence>
<dbReference type="EMBL" id="LFZW01000001">
    <property type="protein sequence ID" value="KMY49389.1"/>
    <property type="molecule type" value="Genomic_DNA"/>
</dbReference>
<comment type="caution">
    <text evidence="8">The sequence shown here is derived from an EMBL/GenBank/DDBJ whole genome shotgun (WGS) entry which is preliminary data.</text>
</comment>
<reference evidence="9" key="1">
    <citation type="submission" date="2015-07" db="EMBL/GenBank/DDBJ databases">
        <title>Genome sequencing project for genomic taxonomy and phylogenomics of Bacillus-like bacteria.</title>
        <authorList>
            <person name="Liu B."/>
            <person name="Wang J."/>
            <person name="Zhu Y."/>
            <person name="Liu G."/>
            <person name="Chen Q."/>
            <person name="Chen Z."/>
            <person name="Lan J."/>
            <person name="Che J."/>
            <person name="Ge C."/>
            <person name="Shi H."/>
            <person name="Pan Z."/>
            <person name="Liu X."/>
        </authorList>
    </citation>
    <scope>NUCLEOTIDE SEQUENCE [LARGE SCALE GENOMIC DNA]</scope>
    <source>
        <strain evidence="9">FJAT-27997</strain>
    </source>
</reference>
<dbReference type="InterPro" id="IPR013551">
    <property type="entry name" value="YicC-like_C"/>
</dbReference>
<dbReference type="Pfam" id="PF03755">
    <property type="entry name" value="YicC-like_N"/>
    <property type="match status" value="1"/>
</dbReference>
<dbReference type="AlphaFoldDB" id="A0A0K9GRR9"/>
<dbReference type="Proteomes" id="UP000037146">
    <property type="component" value="Unassembled WGS sequence"/>
</dbReference>
<name>A0A0K9GRR9_9BACI</name>
<feature type="domain" description="Endoribonuclease YicC-like N-terminal" evidence="6">
    <location>
        <begin position="3"/>
        <end position="156"/>
    </location>
</feature>
<evidence type="ECO:0000256" key="2">
    <source>
        <dbReference type="ARBA" id="ARBA00022722"/>
    </source>
</evidence>
<sequence>MVVSMTGYGRGKAEHDTIKVTVEMKTVNHRFCEFVIRLPRQLLVFEDKLKKKANEYIRRGRAEIFITVEGEGLVSKKLKLDWELSDQFFSLMDKVKKKYQLDTSVSLHDVLQLEELLSVEEEPTENKDMEQVLFVAFMEALEQLKKMRLQEGVELHNDLQGQLGKFQVVVDELKKYAPSVGNQYRERLVQKLTDFTNGLVEESRLLTEAAIFADKADINEELTRLESHKIQFLDTLEHTEPIGRKLDFLVQEMNREVNTIGSKANDSIITKNVVEMKSLLEKMKEQVQNIE</sequence>
<organism evidence="8 9">
    <name type="scientific">Peribacillus loiseleuriae</name>
    <dbReference type="NCBI Taxonomy" id="1679170"/>
    <lineage>
        <taxon>Bacteria</taxon>
        <taxon>Bacillati</taxon>
        <taxon>Bacillota</taxon>
        <taxon>Bacilli</taxon>
        <taxon>Bacillales</taxon>
        <taxon>Bacillaceae</taxon>
        <taxon>Peribacillus</taxon>
    </lineage>
</organism>
<evidence type="ECO:0008006" key="10">
    <source>
        <dbReference type="Google" id="ProtNLM"/>
    </source>
</evidence>